<gene>
    <name evidence="1" type="ORF">V1525DRAFT_62983</name>
</gene>
<accession>A0ACC3T579</accession>
<reference evidence="2" key="1">
    <citation type="journal article" date="2024" name="Front. Bioeng. Biotechnol.">
        <title>Genome-scale model development and genomic sequencing of the oleaginous clade Lipomyces.</title>
        <authorList>
            <person name="Czajka J.J."/>
            <person name="Han Y."/>
            <person name="Kim J."/>
            <person name="Mondo S.J."/>
            <person name="Hofstad B.A."/>
            <person name="Robles A."/>
            <person name="Haridas S."/>
            <person name="Riley R."/>
            <person name="LaButti K."/>
            <person name="Pangilinan J."/>
            <person name="Andreopoulos W."/>
            <person name="Lipzen A."/>
            <person name="Yan J."/>
            <person name="Wang M."/>
            <person name="Ng V."/>
            <person name="Grigoriev I.V."/>
            <person name="Spatafora J.W."/>
            <person name="Magnuson J.K."/>
            <person name="Baker S.E."/>
            <person name="Pomraning K.R."/>
        </authorList>
    </citation>
    <scope>NUCLEOTIDE SEQUENCE [LARGE SCALE GENOMIC DNA]</scope>
    <source>
        <strain evidence="2">CBS 7786</strain>
    </source>
</reference>
<evidence type="ECO:0000313" key="1">
    <source>
        <dbReference type="EMBL" id="KAK9239101.1"/>
    </source>
</evidence>
<comment type="caution">
    <text evidence="1">The sequence shown here is derived from an EMBL/GenBank/DDBJ whole genome shotgun (WGS) entry which is preliminary data.</text>
</comment>
<proteinExistence type="predicted"/>
<dbReference type="Proteomes" id="UP001433508">
    <property type="component" value="Unassembled WGS sequence"/>
</dbReference>
<protein>
    <submittedName>
        <fullName evidence="1">Uncharacterized protein</fullName>
    </submittedName>
</protein>
<name>A0ACC3T579_LIPKO</name>
<organism evidence="1 2">
    <name type="scientific">Lipomyces kononenkoae</name>
    <name type="common">Yeast</name>
    <dbReference type="NCBI Taxonomy" id="34357"/>
    <lineage>
        <taxon>Eukaryota</taxon>
        <taxon>Fungi</taxon>
        <taxon>Dikarya</taxon>
        <taxon>Ascomycota</taxon>
        <taxon>Saccharomycotina</taxon>
        <taxon>Lipomycetes</taxon>
        <taxon>Lipomycetales</taxon>
        <taxon>Lipomycetaceae</taxon>
        <taxon>Lipomyces</taxon>
    </lineage>
</organism>
<sequence>MNIVPSGIKYRGQLVIIFSLLVVCQLTGHWSYSHSCQNDRFVSTGRIGQPLYTANIPGYNESLIHERIRSSITSAALCLI</sequence>
<dbReference type="EMBL" id="MU971349">
    <property type="protein sequence ID" value="KAK9239101.1"/>
    <property type="molecule type" value="Genomic_DNA"/>
</dbReference>
<keyword evidence="2" id="KW-1185">Reference proteome</keyword>
<evidence type="ECO:0000313" key="2">
    <source>
        <dbReference type="Proteomes" id="UP001433508"/>
    </source>
</evidence>